<evidence type="ECO:0000256" key="1">
    <source>
        <dbReference type="SAM" id="Phobius"/>
    </source>
</evidence>
<keyword evidence="1" id="KW-1133">Transmembrane helix</keyword>
<keyword evidence="1" id="KW-0472">Membrane</keyword>
<keyword evidence="3" id="KW-1185">Reference proteome</keyword>
<dbReference type="AlphaFoldDB" id="A0A7T7RFS1"/>
<protein>
    <submittedName>
        <fullName evidence="2">Uncharacterized protein</fullName>
    </submittedName>
</protein>
<feature type="transmembrane region" description="Helical" evidence="1">
    <location>
        <begin position="29"/>
        <end position="46"/>
    </location>
</feature>
<evidence type="ECO:0000313" key="3">
    <source>
        <dbReference type="Proteomes" id="UP000595636"/>
    </source>
</evidence>
<dbReference type="RefSeq" id="WP_200399811.1">
    <property type="nucleotide sequence ID" value="NZ_CP066831.1"/>
</dbReference>
<proteinExistence type="predicted"/>
<dbReference type="Proteomes" id="UP000595636">
    <property type="component" value="Chromosome"/>
</dbReference>
<sequence>MDRWDVLALLGIGLLGAGLWLIAPWLALTAIGGLLLVIGLAFSVLAEKAAARQQLIDAKRGG</sequence>
<dbReference type="EMBL" id="CP066831">
    <property type="protein sequence ID" value="QQM45000.1"/>
    <property type="molecule type" value="Genomic_DNA"/>
</dbReference>
<gene>
    <name evidence="2" type="ORF">JEQ17_40085</name>
</gene>
<organism evidence="2 3">
    <name type="scientific">Streptomyces liliifuscus</name>
    <dbReference type="NCBI Taxonomy" id="2797636"/>
    <lineage>
        <taxon>Bacteria</taxon>
        <taxon>Bacillati</taxon>
        <taxon>Actinomycetota</taxon>
        <taxon>Actinomycetes</taxon>
        <taxon>Kitasatosporales</taxon>
        <taxon>Streptomycetaceae</taxon>
        <taxon>Streptomyces</taxon>
    </lineage>
</organism>
<reference evidence="2 3" key="1">
    <citation type="submission" date="2020-12" db="EMBL/GenBank/DDBJ databases">
        <title>A novel species.</title>
        <authorList>
            <person name="Li K."/>
        </authorList>
    </citation>
    <scope>NUCLEOTIDE SEQUENCE [LARGE SCALE GENOMIC DNA]</scope>
    <source>
        <strain evidence="2 3">ZYC-3</strain>
    </source>
</reference>
<accession>A0A7T7RFS1</accession>
<keyword evidence="1" id="KW-0812">Transmembrane</keyword>
<dbReference type="KEGG" id="slf:JEQ17_40085"/>
<name>A0A7T7RFS1_9ACTN</name>
<evidence type="ECO:0000313" key="2">
    <source>
        <dbReference type="EMBL" id="QQM45000.1"/>
    </source>
</evidence>